<keyword evidence="1" id="KW-0472">Membrane</keyword>
<dbReference type="EMBL" id="JAPFQN010000002">
    <property type="protein sequence ID" value="MCX2742495.1"/>
    <property type="molecule type" value="Genomic_DNA"/>
</dbReference>
<evidence type="ECO:0000259" key="2">
    <source>
        <dbReference type="Pfam" id="PF06713"/>
    </source>
</evidence>
<dbReference type="Pfam" id="PF06713">
    <property type="entry name" value="bPH_4"/>
    <property type="match status" value="1"/>
</dbReference>
<feature type="transmembrane region" description="Helical" evidence="1">
    <location>
        <begin position="33"/>
        <end position="52"/>
    </location>
</feature>
<evidence type="ECO:0000313" key="3">
    <source>
        <dbReference type="EMBL" id="MCX2742495.1"/>
    </source>
</evidence>
<dbReference type="InterPro" id="IPR009589">
    <property type="entry name" value="PH_YyaB-like"/>
</dbReference>
<organism evidence="3 4">
    <name type="scientific">Mangrovivirga halotolerans</name>
    <dbReference type="NCBI Taxonomy" id="2993936"/>
    <lineage>
        <taxon>Bacteria</taxon>
        <taxon>Pseudomonadati</taxon>
        <taxon>Bacteroidota</taxon>
        <taxon>Cytophagia</taxon>
        <taxon>Cytophagales</taxon>
        <taxon>Mangrovivirgaceae</taxon>
        <taxon>Mangrovivirga</taxon>
    </lineage>
</organism>
<keyword evidence="1" id="KW-0812">Transmembrane</keyword>
<accession>A0ABT3RMV1</accession>
<feature type="domain" description="Uncharacterized protein YyaB-like PH" evidence="2">
    <location>
        <begin position="50"/>
        <end position="124"/>
    </location>
</feature>
<comment type="caution">
    <text evidence="3">The sequence shown here is derived from an EMBL/GenBank/DDBJ whole genome shotgun (WGS) entry which is preliminary data.</text>
</comment>
<protein>
    <submittedName>
        <fullName evidence="3">PH domain-containing protein</fullName>
    </submittedName>
</protein>
<name>A0ABT3RMV1_9BACT</name>
<evidence type="ECO:0000256" key="1">
    <source>
        <dbReference type="SAM" id="Phobius"/>
    </source>
</evidence>
<keyword evidence="1" id="KW-1133">Transmembrane helix</keyword>
<sequence length="128" mass="14572">MVVKSKPGGLYLTIVTILLIVTTYGVVKDWWAFSAIAGSVFLLVLTFIRTYYRVHNNYLYIFSGFLYTNKLDLSKLESVENVNSYKPAPALSHKRLRLKFNDGKTLDISMDPQLEESFTNELKNSLPG</sequence>
<keyword evidence="4" id="KW-1185">Reference proteome</keyword>
<evidence type="ECO:0000313" key="4">
    <source>
        <dbReference type="Proteomes" id="UP001209885"/>
    </source>
</evidence>
<reference evidence="3 4" key="1">
    <citation type="submission" date="2022-11" db="EMBL/GenBank/DDBJ databases">
        <title>The characterization of three novel Bacteroidetes species and genomic analysis of their roles in tidal elemental geochemical cycles.</title>
        <authorList>
            <person name="Ma K."/>
        </authorList>
    </citation>
    <scope>NUCLEOTIDE SEQUENCE [LARGE SCALE GENOMIC DNA]</scope>
    <source>
        <strain evidence="3 4">M17</strain>
    </source>
</reference>
<dbReference type="Proteomes" id="UP001209885">
    <property type="component" value="Unassembled WGS sequence"/>
</dbReference>
<feature type="transmembrane region" description="Helical" evidence="1">
    <location>
        <begin position="9"/>
        <end position="27"/>
    </location>
</feature>
<proteinExistence type="predicted"/>
<dbReference type="RefSeq" id="WP_266054736.1">
    <property type="nucleotide sequence ID" value="NZ_JAPFQN010000002.1"/>
</dbReference>
<gene>
    <name evidence="3" type="ORF">OO013_01390</name>
</gene>